<feature type="compositionally biased region" description="Polar residues" evidence="6">
    <location>
        <begin position="926"/>
        <end position="936"/>
    </location>
</feature>
<gene>
    <name evidence="9" type="ORF">TrCOL_g7371</name>
</gene>
<proteinExistence type="predicted"/>
<feature type="transmembrane region" description="Helical" evidence="7">
    <location>
        <begin position="235"/>
        <end position="253"/>
    </location>
</feature>
<dbReference type="GO" id="GO:0097108">
    <property type="term" value="F:hedgehog family protein binding"/>
    <property type="evidence" value="ECO:0007669"/>
    <property type="project" value="TreeGrafter"/>
</dbReference>
<dbReference type="GO" id="GO:0005119">
    <property type="term" value="F:smoothened binding"/>
    <property type="evidence" value="ECO:0007669"/>
    <property type="project" value="TreeGrafter"/>
</dbReference>
<evidence type="ECO:0000256" key="3">
    <source>
        <dbReference type="ARBA" id="ARBA00022989"/>
    </source>
</evidence>
<dbReference type="Pfam" id="PF12349">
    <property type="entry name" value="Sterol-sensing"/>
    <property type="match status" value="1"/>
</dbReference>
<organism evidence="9 10">
    <name type="scientific">Triparma columacea</name>
    <dbReference type="NCBI Taxonomy" id="722753"/>
    <lineage>
        <taxon>Eukaryota</taxon>
        <taxon>Sar</taxon>
        <taxon>Stramenopiles</taxon>
        <taxon>Ochrophyta</taxon>
        <taxon>Bolidophyceae</taxon>
        <taxon>Parmales</taxon>
        <taxon>Triparmaceae</taxon>
        <taxon>Triparma</taxon>
    </lineage>
</organism>
<sequence length="964" mass="106669">MTDISSQYYSKVVLSTTVTDRTTGEKRAEDYTMRDFCSKIEAPEGLEDYNKIIPCTRMSILDCFYEGSFDFTSQTAIDLMYLLLENPDTGDPDLANLLKNTYGITGYAVLPKLADLTDDEIKETVTNGCSGWVRNIEAMRWPDPGLVGGVSYDENNVYDHGSAILSSMLLSDTNTLTKRLNIDFEEANRVLKEYKDLLADFMYSREINVDPEDKTSVWYIRDDALKTLLDDISDMNVFAVLVGLGIMALYTILTMIGDVPWLEWCSLIGLLIVFLTQFVTYCVMGLLNISTNVTTNSVLPFLALGLGVDDMFLILRAFQGEVIKDRVKKKSTNKSLYLALAIEEAGRSMSMTSISNFFAFVFASTIPVLAVSSFCQACVIVIVLNYFYLIFMFAPMLGWFERYWMKEEKSKRAIRRASQIAATEDEMVKLAGGTSNLSPEGLAAIKAMAETSAEDMSPRATPRKRGPNPSPRKENRRGSALGSPRSTFDEGTMRHKLTQALFGVGENIAALLQKKSGKVIALALKGFIMFLAVIGTTKLEFGISISDVAEAGTPEYKFAEIYQSYFSFYTATLNTGNFYADFAGRQQELMDLVDEIAASKYTYLVKGWYLPTMLEFIKTNSTKNCPYHLTEDGLLKEEDYLDAIAWWRKEDLLGKELVIPPYMNKEWDEVEEGGKRQVMGEIELYLSELHGPADFNDMFLDYEAVFKKSGTRLNWKTDDPTYDGLSLIGTGVPFSFFEQYMIIDEYGLRLGGYAIISVFLIVSLFSRNLTVGFGTSFVVATTMFELVGLLVLAGIKMSALPVVTILSCIGIIVEFVGHIANSFAVGPEGVAWATGEDRMVFCLETVALPIIDGSISTLLGIVMLGASKFAFVRRYFFLPYVIIVALGGFNGLVFLPLTLNLSWDAMTKLTGRGKGQADDSVPLVGGQSTPNKSASVQPVGGEEGSESGKTLTAAVPALQLPVTH</sequence>
<keyword evidence="3 7" id="KW-1133">Transmembrane helix</keyword>
<name>A0A9W7LBL5_9STRA</name>
<dbReference type="GO" id="GO:0008158">
    <property type="term" value="F:hedgehog receptor activity"/>
    <property type="evidence" value="ECO:0007669"/>
    <property type="project" value="TreeGrafter"/>
</dbReference>
<evidence type="ECO:0000256" key="5">
    <source>
        <dbReference type="ARBA" id="ARBA00023180"/>
    </source>
</evidence>
<dbReference type="InterPro" id="IPR000731">
    <property type="entry name" value="SSD"/>
</dbReference>
<feature type="domain" description="SSD" evidence="8">
    <location>
        <begin position="266"/>
        <end position="399"/>
    </location>
</feature>
<keyword evidence="2 7" id="KW-0812">Transmembrane</keyword>
<feature type="transmembrane region" description="Helical" evidence="7">
    <location>
        <begin position="265"/>
        <end position="287"/>
    </location>
</feature>
<evidence type="ECO:0000259" key="8">
    <source>
        <dbReference type="PROSITE" id="PS50156"/>
    </source>
</evidence>
<evidence type="ECO:0000256" key="7">
    <source>
        <dbReference type="SAM" id="Phobius"/>
    </source>
</evidence>
<protein>
    <recommendedName>
        <fullName evidence="8">SSD domain-containing protein</fullName>
    </recommendedName>
</protein>
<feature type="region of interest" description="Disordered" evidence="6">
    <location>
        <begin position="914"/>
        <end position="951"/>
    </location>
</feature>
<feature type="transmembrane region" description="Helical" evidence="7">
    <location>
        <begin position="771"/>
        <end position="795"/>
    </location>
</feature>
<dbReference type="SUPFAM" id="SSF82866">
    <property type="entry name" value="Multidrug efflux transporter AcrB transmembrane domain"/>
    <property type="match status" value="2"/>
</dbReference>
<dbReference type="GO" id="GO:0005886">
    <property type="term" value="C:plasma membrane"/>
    <property type="evidence" value="ECO:0007669"/>
    <property type="project" value="TreeGrafter"/>
</dbReference>
<keyword evidence="4 7" id="KW-0472">Membrane</keyword>
<dbReference type="PANTHER" id="PTHR46022:SF1">
    <property type="entry name" value="PROTEIN PATCHED"/>
    <property type="match status" value="1"/>
</dbReference>
<evidence type="ECO:0000313" key="10">
    <source>
        <dbReference type="Proteomes" id="UP001165065"/>
    </source>
</evidence>
<feature type="transmembrane region" description="Helical" evidence="7">
    <location>
        <begin position="388"/>
        <end position="405"/>
    </location>
</feature>
<feature type="transmembrane region" description="Helical" evidence="7">
    <location>
        <begin position="802"/>
        <end position="826"/>
    </location>
</feature>
<feature type="transmembrane region" description="Helical" evidence="7">
    <location>
        <begin position="746"/>
        <end position="765"/>
    </location>
</feature>
<dbReference type="Gene3D" id="1.20.1640.10">
    <property type="entry name" value="Multidrug efflux transporter AcrB transmembrane domain"/>
    <property type="match status" value="2"/>
</dbReference>
<reference evidence="10" key="1">
    <citation type="journal article" date="2023" name="Commun. Biol.">
        <title>Genome analysis of Parmales, the sister group of diatoms, reveals the evolutionary specialization of diatoms from phago-mixotrophs to photoautotrophs.</title>
        <authorList>
            <person name="Ban H."/>
            <person name="Sato S."/>
            <person name="Yoshikawa S."/>
            <person name="Yamada K."/>
            <person name="Nakamura Y."/>
            <person name="Ichinomiya M."/>
            <person name="Sato N."/>
            <person name="Blanc-Mathieu R."/>
            <person name="Endo H."/>
            <person name="Kuwata A."/>
            <person name="Ogata H."/>
        </authorList>
    </citation>
    <scope>NUCLEOTIDE SEQUENCE [LARGE SCALE GENOMIC DNA]</scope>
</reference>
<accession>A0A9W7LBL5</accession>
<evidence type="ECO:0000313" key="9">
    <source>
        <dbReference type="EMBL" id="GMI43594.1"/>
    </source>
</evidence>
<dbReference type="GO" id="GO:0045879">
    <property type="term" value="P:negative regulation of smoothened signaling pathway"/>
    <property type="evidence" value="ECO:0007669"/>
    <property type="project" value="TreeGrafter"/>
</dbReference>
<dbReference type="OrthoDB" id="6510177at2759"/>
<comment type="subcellular location">
    <subcellularLocation>
        <location evidence="1">Membrane</location>
        <topology evidence="1">Multi-pass membrane protein</topology>
    </subcellularLocation>
</comment>
<keyword evidence="10" id="KW-1185">Reference proteome</keyword>
<dbReference type="PANTHER" id="PTHR46022">
    <property type="entry name" value="PROTEIN PATCHED"/>
    <property type="match status" value="1"/>
</dbReference>
<feature type="region of interest" description="Disordered" evidence="6">
    <location>
        <begin position="452"/>
        <end position="489"/>
    </location>
</feature>
<feature type="transmembrane region" description="Helical" evidence="7">
    <location>
        <begin position="846"/>
        <end position="865"/>
    </location>
</feature>
<evidence type="ECO:0000256" key="2">
    <source>
        <dbReference type="ARBA" id="ARBA00022692"/>
    </source>
</evidence>
<evidence type="ECO:0000256" key="6">
    <source>
        <dbReference type="SAM" id="MobiDB-lite"/>
    </source>
</evidence>
<comment type="caution">
    <text evidence="9">The sequence shown here is derived from an EMBL/GenBank/DDBJ whole genome shotgun (WGS) entry which is preliminary data.</text>
</comment>
<feature type="transmembrane region" description="Helical" evidence="7">
    <location>
        <begin position="357"/>
        <end position="382"/>
    </location>
</feature>
<dbReference type="Proteomes" id="UP001165065">
    <property type="component" value="Unassembled WGS sequence"/>
</dbReference>
<dbReference type="PROSITE" id="PS50156">
    <property type="entry name" value="SSD"/>
    <property type="match status" value="1"/>
</dbReference>
<dbReference type="EMBL" id="BRYA01000195">
    <property type="protein sequence ID" value="GMI43594.1"/>
    <property type="molecule type" value="Genomic_DNA"/>
</dbReference>
<keyword evidence="5" id="KW-0325">Glycoprotein</keyword>
<dbReference type="AlphaFoldDB" id="A0A9W7LBL5"/>
<feature type="transmembrane region" description="Helical" evidence="7">
    <location>
        <begin position="877"/>
        <end position="899"/>
    </location>
</feature>
<evidence type="ECO:0000256" key="4">
    <source>
        <dbReference type="ARBA" id="ARBA00023136"/>
    </source>
</evidence>
<evidence type="ECO:0000256" key="1">
    <source>
        <dbReference type="ARBA" id="ARBA00004141"/>
    </source>
</evidence>
<dbReference type="InterPro" id="IPR053958">
    <property type="entry name" value="HMGCR/SNAP/NPC1-like_SSD"/>
</dbReference>